<feature type="domain" description="SnoaL-like" evidence="1">
    <location>
        <begin position="15"/>
        <end position="117"/>
    </location>
</feature>
<dbReference type="Pfam" id="PF12680">
    <property type="entry name" value="SnoaL_2"/>
    <property type="match status" value="1"/>
</dbReference>
<sequence length="143" mass="15507">METAAAAERFVRVWESGWARHDVDAILALYTEDCVHRSMPFRPPHVGRAALATYLRWSFADELPLTVRFSAPLVGPGATAVAEFHVTAEESGPQGPRSSTVAGCVFVRFTADGLAAETRDYWHTAPTREPASAHPFLLPASSG</sequence>
<evidence type="ECO:0000313" key="2">
    <source>
        <dbReference type="EMBL" id="MEE4543254.1"/>
    </source>
</evidence>
<organism evidence="2 3">
    <name type="scientific">Actinacidiphila polyblastidii</name>
    <dbReference type="NCBI Taxonomy" id="3110430"/>
    <lineage>
        <taxon>Bacteria</taxon>
        <taxon>Bacillati</taxon>
        <taxon>Actinomycetota</taxon>
        <taxon>Actinomycetes</taxon>
        <taxon>Kitasatosporales</taxon>
        <taxon>Streptomycetaceae</taxon>
        <taxon>Actinacidiphila</taxon>
    </lineage>
</organism>
<accession>A0ABU7PBS5</accession>
<comment type="caution">
    <text evidence="2">The sequence shown here is derived from an EMBL/GenBank/DDBJ whole genome shotgun (WGS) entry which is preliminary data.</text>
</comment>
<dbReference type="EMBL" id="JAZEWV010000010">
    <property type="protein sequence ID" value="MEE4543254.1"/>
    <property type="molecule type" value="Genomic_DNA"/>
</dbReference>
<gene>
    <name evidence="2" type="ORF">V2S66_14910</name>
</gene>
<dbReference type="InterPro" id="IPR032710">
    <property type="entry name" value="NTF2-like_dom_sf"/>
</dbReference>
<dbReference type="Proteomes" id="UP001344658">
    <property type="component" value="Unassembled WGS sequence"/>
</dbReference>
<name>A0ABU7PBS5_9ACTN</name>
<dbReference type="SUPFAM" id="SSF54427">
    <property type="entry name" value="NTF2-like"/>
    <property type="match status" value="1"/>
</dbReference>
<evidence type="ECO:0000259" key="1">
    <source>
        <dbReference type="Pfam" id="PF12680"/>
    </source>
</evidence>
<protein>
    <submittedName>
        <fullName evidence="2">Nuclear transport factor 2 family protein</fullName>
    </submittedName>
</protein>
<dbReference type="RefSeq" id="WP_330795760.1">
    <property type="nucleotide sequence ID" value="NZ_JAZEWV010000010.1"/>
</dbReference>
<dbReference type="InterPro" id="IPR037401">
    <property type="entry name" value="SnoaL-like"/>
</dbReference>
<reference evidence="2 3" key="1">
    <citation type="submission" date="2023-12" db="EMBL/GenBank/DDBJ databases">
        <title>Streptomyces sp. V4-01.</title>
        <authorList>
            <person name="Somphong A."/>
            <person name="Phongsopitanun W."/>
        </authorList>
    </citation>
    <scope>NUCLEOTIDE SEQUENCE [LARGE SCALE GENOMIC DNA]</scope>
    <source>
        <strain evidence="2 3">V4-01</strain>
    </source>
</reference>
<keyword evidence="3" id="KW-1185">Reference proteome</keyword>
<dbReference type="Gene3D" id="3.10.450.50">
    <property type="match status" value="1"/>
</dbReference>
<evidence type="ECO:0000313" key="3">
    <source>
        <dbReference type="Proteomes" id="UP001344658"/>
    </source>
</evidence>
<proteinExistence type="predicted"/>